<feature type="domain" description="F-box" evidence="2">
    <location>
        <begin position="78"/>
        <end position="130"/>
    </location>
</feature>
<keyword evidence="1" id="KW-0175">Coiled coil</keyword>
<evidence type="ECO:0000313" key="3">
    <source>
        <dbReference type="EMBL" id="KAF5317142.1"/>
    </source>
</evidence>
<dbReference type="Gene3D" id="3.80.10.10">
    <property type="entry name" value="Ribonuclease Inhibitor"/>
    <property type="match status" value="1"/>
</dbReference>
<gene>
    <name evidence="3" type="ORF">D9611_003717</name>
</gene>
<evidence type="ECO:0000256" key="1">
    <source>
        <dbReference type="SAM" id="Coils"/>
    </source>
</evidence>
<evidence type="ECO:0000259" key="2">
    <source>
        <dbReference type="Pfam" id="PF12937"/>
    </source>
</evidence>
<feature type="coiled-coil region" evidence="1">
    <location>
        <begin position="35"/>
        <end position="69"/>
    </location>
</feature>
<dbReference type="SUPFAM" id="SSF81383">
    <property type="entry name" value="F-box domain"/>
    <property type="match status" value="1"/>
</dbReference>
<sequence>MPQPVFPSIDERFSHLLNGNYPLEPHEVASIQDAIETETLAIAKLELAISKLQQEVTEHESKREAYESFLSPLRRGLLPQEILGELFSFALGLPGKLTSNSNELKRLCLVCKSWRYAALARPALWARVSLHARTEHPPDMEKVRGWMQRSGTVPNTLAIRVSGDHCTDDSRGRSCPLAFRGLAAFLADGPALDELSLKGQSDKCLEQLIDLVKHDQLNTNIPVQPWGTIRSLTLGMVKFQSSETQSSWHILDDLPPLTSLSLTFPNLLWHSTELLPNRPLPFANLASLTLRCDWPAVWILRNLENCNNLEDLVLDSHQVFRGDEDTFHAQAQPTLLPKLRTLHFRHMLSFSCDTHILQRLRMPSLKRIDVGFNAAESEIGSFPEDDSSRQNLYEDIKAMTQGVNCVSSLQTLRLGEEFGISSTGLLRILKLLPSLVNLIFDNVATNPDLFERAGCTKSLLPRLRTLEINDGYGDFDPDDVCAYLIKRKDSATEEAPDYFEEFIMTTAFDDPHNADESAEKLRRRGVRVDIF</sequence>
<dbReference type="PANTHER" id="PTHR38926:SF5">
    <property type="entry name" value="F-BOX AND LEUCINE-RICH REPEAT PROTEIN 6"/>
    <property type="match status" value="1"/>
</dbReference>
<protein>
    <recommendedName>
        <fullName evidence="2">F-box domain-containing protein</fullName>
    </recommendedName>
</protein>
<dbReference type="Pfam" id="PF12937">
    <property type="entry name" value="F-box-like"/>
    <property type="match status" value="1"/>
</dbReference>
<reference evidence="3 4" key="1">
    <citation type="journal article" date="2020" name="ISME J.">
        <title>Uncovering the hidden diversity of litter-decomposition mechanisms in mushroom-forming fungi.</title>
        <authorList>
            <person name="Floudas D."/>
            <person name="Bentzer J."/>
            <person name="Ahren D."/>
            <person name="Johansson T."/>
            <person name="Persson P."/>
            <person name="Tunlid A."/>
        </authorList>
    </citation>
    <scope>NUCLEOTIDE SEQUENCE [LARGE SCALE GENOMIC DNA]</scope>
    <source>
        <strain evidence="3 4">CBS 175.51</strain>
    </source>
</reference>
<dbReference type="SUPFAM" id="SSF52047">
    <property type="entry name" value="RNI-like"/>
    <property type="match status" value="1"/>
</dbReference>
<evidence type="ECO:0000313" key="4">
    <source>
        <dbReference type="Proteomes" id="UP000541558"/>
    </source>
</evidence>
<dbReference type="InterPro" id="IPR001810">
    <property type="entry name" value="F-box_dom"/>
</dbReference>
<accession>A0A8H5EYP6</accession>
<dbReference type="InterPro" id="IPR032675">
    <property type="entry name" value="LRR_dom_sf"/>
</dbReference>
<organism evidence="3 4">
    <name type="scientific">Ephemerocybe angulata</name>
    <dbReference type="NCBI Taxonomy" id="980116"/>
    <lineage>
        <taxon>Eukaryota</taxon>
        <taxon>Fungi</taxon>
        <taxon>Dikarya</taxon>
        <taxon>Basidiomycota</taxon>
        <taxon>Agaricomycotina</taxon>
        <taxon>Agaricomycetes</taxon>
        <taxon>Agaricomycetidae</taxon>
        <taxon>Agaricales</taxon>
        <taxon>Agaricineae</taxon>
        <taxon>Psathyrellaceae</taxon>
        <taxon>Ephemerocybe</taxon>
    </lineage>
</organism>
<dbReference type="Proteomes" id="UP000541558">
    <property type="component" value="Unassembled WGS sequence"/>
</dbReference>
<proteinExistence type="predicted"/>
<dbReference type="EMBL" id="JAACJK010000219">
    <property type="protein sequence ID" value="KAF5317142.1"/>
    <property type="molecule type" value="Genomic_DNA"/>
</dbReference>
<dbReference type="OrthoDB" id="2962751at2759"/>
<dbReference type="PANTHER" id="PTHR38926">
    <property type="entry name" value="F-BOX DOMAIN CONTAINING PROTEIN, EXPRESSED"/>
    <property type="match status" value="1"/>
</dbReference>
<dbReference type="AlphaFoldDB" id="A0A8H5EYP6"/>
<keyword evidence="4" id="KW-1185">Reference proteome</keyword>
<comment type="caution">
    <text evidence="3">The sequence shown here is derived from an EMBL/GenBank/DDBJ whole genome shotgun (WGS) entry which is preliminary data.</text>
</comment>
<dbReference type="Gene3D" id="1.20.1280.50">
    <property type="match status" value="1"/>
</dbReference>
<name>A0A8H5EYP6_9AGAR</name>
<dbReference type="InterPro" id="IPR036047">
    <property type="entry name" value="F-box-like_dom_sf"/>
</dbReference>